<dbReference type="AlphaFoldDB" id="A0A2V3WG40"/>
<dbReference type="RefSeq" id="WP_110250846.1">
    <property type="nucleotide sequence ID" value="NZ_QJJR01000003.1"/>
</dbReference>
<dbReference type="GO" id="GO:0016985">
    <property type="term" value="F:mannan endo-1,4-beta-mannosidase activity"/>
    <property type="evidence" value="ECO:0007669"/>
    <property type="project" value="InterPro"/>
</dbReference>
<evidence type="ECO:0000313" key="8">
    <source>
        <dbReference type="EMBL" id="PXW92223.1"/>
    </source>
</evidence>
<organism evidence="8 9">
    <name type="scientific">Streptohalobacillus salinus</name>
    <dbReference type="NCBI Taxonomy" id="621096"/>
    <lineage>
        <taxon>Bacteria</taxon>
        <taxon>Bacillati</taxon>
        <taxon>Bacillota</taxon>
        <taxon>Bacilli</taxon>
        <taxon>Bacillales</taxon>
        <taxon>Bacillaceae</taxon>
        <taxon>Streptohalobacillus</taxon>
    </lineage>
</organism>
<dbReference type="InterPro" id="IPR000805">
    <property type="entry name" value="Glyco_hydro_26"/>
</dbReference>
<dbReference type="InterPro" id="IPR049475">
    <property type="entry name" value="Mann_GBD_bact"/>
</dbReference>
<evidence type="ECO:0000256" key="6">
    <source>
        <dbReference type="SAM" id="Phobius"/>
    </source>
</evidence>
<feature type="region of interest" description="Disordered" evidence="5">
    <location>
        <begin position="1015"/>
        <end position="1053"/>
    </location>
</feature>
<feature type="active site" description="Nucleophile" evidence="4">
    <location>
        <position position="321"/>
    </location>
</feature>
<dbReference type="InterPro" id="IPR017853">
    <property type="entry name" value="GH"/>
</dbReference>
<dbReference type="SUPFAM" id="SSF51445">
    <property type="entry name" value="(Trans)glycosidases"/>
    <property type="match status" value="1"/>
</dbReference>
<dbReference type="Gene3D" id="2.60.120.260">
    <property type="entry name" value="Galactose-binding domain-like"/>
    <property type="match status" value="2"/>
</dbReference>
<dbReference type="GO" id="GO:0006080">
    <property type="term" value="P:substituted mannan metabolic process"/>
    <property type="evidence" value="ECO:0007669"/>
    <property type="project" value="InterPro"/>
</dbReference>
<dbReference type="Proteomes" id="UP000247922">
    <property type="component" value="Unassembled WGS sequence"/>
</dbReference>
<feature type="compositionally biased region" description="Acidic residues" evidence="5">
    <location>
        <begin position="1038"/>
        <end position="1048"/>
    </location>
</feature>
<dbReference type="Pfam" id="PF09212">
    <property type="entry name" value="CBM27"/>
    <property type="match status" value="1"/>
</dbReference>
<protein>
    <submittedName>
        <fullName evidence="8">Mannan endo-1,4-beta-mannosidase</fullName>
    </submittedName>
</protein>
<gene>
    <name evidence="8" type="ORF">DES38_103242</name>
</gene>
<evidence type="ECO:0000256" key="2">
    <source>
        <dbReference type="ARBA" id="ARBA00022801"/>
    </source>
</evidence>
<dbReference type="PANTHER" id="PTHR40079">
    <property type="entry name" value="MANNAN ENDO-1,4-BETA-MANNOSIDASE E-RELATED"/>
    <property type="match status" value="1"/>
</dbReference>
<comment type="caution">
    <text evidence="8">The sequence shown here is derived from an EMBL/GenBank/DDBJ whole genome shotgun (WGS) entry which is preliminary data.</text>
</comment>
<name>A0A2V3WG40_9BACI</name>
<dbReference type="InterPro" id="IPR015295">
    <property type="entry name" value="CBM27"/>
</dbReference>
<evidence type="ECO:0000313" key="9">
    <source>
        <dbReference type="Proteomes" id="UP000247922"/>
    </source>
</evidence>
<accession>A0A2V3WG40</accession>
<feature type="transmembrane region" description="Helical" evidence="6">
    <location>
        <begin position="1242"/>
        <end position="1261"/>
    </location>
</feature>
<evidence type="ECO:0000256" key="4">
    <source>
        <dbReference type="PROSITE-ProRule" id="PRU01100"/>
    </source>
</evidence>
<dbReference type="InterPro" id="IPR008979">
    <property type="entry name" value="Galactose-bd-like_sf"/>
</dbReference>
<keyword evidence="6" id="KW-0472">Membrane</keyword>
<keyword evidence="6" id="KW-0812">Transmembrane</keyword>
<dbReference type="Pfam" id="PF21253">
    <property type="entry name" value="Mann_GBD_bact"/>
    <property type="match status" value="1"/>
</dbReference>
<dbReference type="NCBIfam" id="TIGR01167">
    <property type="entry name" value="LPXTG_anchor"/>
    <property type="match status" value="1"/>
</dbReference>
<evidence type="ECO:0000256" key="1">
    <source>
        <dbReference type="ARBA" id="ARBA00007754"/>
    </source>
</evidence>
<dbReference type="Gene3D" id="3.20.20.80">
    <property type="entry name" value="Glycosidases"/>
    <property type="match status" value="1"/>
</dbReference>
<reference evidence="8 9" key="1">
    <citation type="submission" date="2018-05" db="EMBL/GenBank/DDBJ databases">
        <title>Genomic Encyclopedia of Type Strains, Phase IV (KMG-IV): sequencing the most valuable type-strain genomes for metagenomic binning, comparative biology and taxonomic classification.</title>
        <authorList>
            <person name="Goeker M."/>
        </authorList>
    </citation>
    <scope>NUCLEOTIDE SEQUENCE [LARGE SCALE GENOMIC DNA]</scope>
    <source>
        <strain evidence="8 9">DSM 22440</strain>
    </source>
</reference>
<dbReference type="Gene3D" id="2.60.40.10">
    <property type="entry name" value="Immunoglobulins"/>
    <property type="match status" value="1"/>
</dbReference>
<feature type="compositionally biased region" description="Acidic residues" evidence="5">
    <location>
        <begin position="1015"/>
        <end position="1027"/>
    </location>
</feature>
<dbReference type="PRINTS" id="PR00739">
    <property type="entry name" value="GLHYDRLASE26"/>
</dbReference>
<evidence type="ECO:0000259" key="7">
    <source>
        <dbReference type="PROSITE" id="PS51764"/>
    </source>
</evidence>
<dbReference type="Pfam" id="PF02156">
    <property type="entry name" value="Glyco_hydro_26"/>
    <property type="match status" value="1"/>
</dbReference>
<keyword evidence="3 4" id="KW-0326">Glycosidase</keyword>
<dbReference type="InterPro" id="IPR013783">
    <property type="entry name" value="Ig-like_fold"/>
</dbReference>
<dbReference type="InterPro" id="IPR022790">
    <property type="entry name" value="GH26_dom"/>
</dbReference>
<dbReference type="SUPFAM" id="SSF49785">
    <property type="entry name" value="Galactose-binding domain-like"/>
    <property type="match status" value="3"/>
</dbReference>
<feature type="domain" description="GH26" evidence="7">
    <location>
        <begin position="44"/>
        <end position="407"/>
    </location>
</feature>
<keyword evidence="6" id="KW-1133">Transmembrane helix</keyword>
<evidence type="ECO:0000256" key="5">
    <source>
        <dbReference type="SAM" id="MobiDB-lite"/>
    </source>
</evidence>
<keyword evidence="2 4" id="KW-0378">Hydrolase</keyword>
<dbReference type="PANTHER" id="PTHR40079:SF4">
    <property type="entry name" value="GH26 DOMAIN-CONTAINING PROTEIN-RELATED"/>
    <property type="match status" value="1"/>
</dbReference>
<evidence type="ECO:0000256" key="3">
    <source>
        <dbReference type="ARBA" id="ARBA00023295"/>
    </source>
</evidence>
<dbReference type="OrthoDB" id="185675at2"/>
<proteinExistence type="inferred from homology"/>
<keyword evidence="9" id="KW-1185">Reference proteome</keyword>
<comment type="similarity">
    <text evidence="1 4">Belongs to the glycosyl hydrolase 26 family.</text>
</comment>
<sequence>MKNMMKYLASIMVALIILTMVPTMNIAVSAQEETLYMSNPNASLYTKELFAYLKGVGSDQILFGQQHASDEGLTLTEAGNRVGSTTSEVENAVGSHPAVFGWDTNSLDGRERPGNAIDDVSLTQSERIENLVTSMKTAHALGGIITLSMHPNNFVTGGSYGDTEGDVVKAILPGGQAHTAFNAWLDQLVALSHQVVDQNGEAIPIIFRPFHEQTGSWFWWGESSTTPEAYQAIFRYTVEYLHAHGNNNFLIGYSPGAGPSGDKARYFKTYPGDDYVDILGIDSYDNKENAGSKAWIDSVAEDLDMLAKGAKGRGKVSAFTEFGYSATGMNQSGNNLSWWTDVLDGIMNHETFTEASETSYMLTWANFGFPNNMYVPYRDINDDLGGDHELLADFQAFHDDQRTVFAASAEIFNQGLSYQTIEHEPLMYVVSPTEGQTITEAPVRLRARVVNGSTERVTYQIEGGAEQEMLAKEGYYLADWQPDANDNGAGVDVTYRYYEQGDLVTEQTHRYYLALDEVAVKMFTFDENIQGIKNNGTYSAQETEVTLDLSHHPFNGGALELIVGNMDESQWWQELKLELTDLEAADLMAVNSVSYDVYVPVSAGEKQLSNIVMLPPDWETKYEQTIELADQPVVTIDAKAYYHAEVKVNLPTTTVREGLAISLVGKQMQMNEPIYIDNIRLLNQMEKETVDPWVIDTFESYLGEDALLDRAYSSNGDPIQLALSESEKVEGSYGLKYEYMLGAQGYAGRQKSLAGVDWTGANGIEFYLKHPPQVDRHLTVQIQIGGVSFETNVDLDETFDGTVSLPFSAFKPAHWETNQAAIIDQDRIQRVTQFALYMGGEQGEGKLHFDDFRAAELEGEADVPMVEAPSEGPVKPIVYRFDESDEGFSGADFTLNEGALVVNVDLAGKTEVKRSGMDLTKYNYLVGRVKLVADTTLPQNILQGKLFVKTGDDWTWHDSGATALVQDGYVDVVFDLTSINQKDTVRELGFEFSGSGEGVAEVMIDQVSIVESLEDLEEAEVPEETPEPDQNGQGNEKEDNEESTEEGPESIIQVDESTTLINKEATTQVLAVEEVGSAFVFTEAFLNAQDKAHWIEVTDGSIDVRLPVRLLTGHGEVTFIIDDITARVKEKYDNWLSRFYDFHLTDGDGAVIDFDGERVGLVFRANQAEEIDIDDLVVAYLDDHLAIAETLTALDYDETNGHVYVEVNHFSSYGVLGVTGEVDEERDQVTGQQLPDTASMTYQLLWVGISLLTVGALLFIIRKRLE</sequence>
<dbReference type="EMBL" id="QJJR01000003">
    <property type="protein sequence ID" value="PXW92223.1"/>
    <property type="molecule type" value="Genomic_DNA"/>
</dbReference>
<dbReference type="PROSITE" id="PS51764">
    <property type="entry name" value="GH26"/>
    <property type="match status" value="1"/>
</dbReference>
<feature type="active site" description="Proton donor" evidence="4">
    <location>
        <position position="212"/>
    </location>
</feature>